<dbReference type="RefSeq" id="WP_088818031.1">
    <property type="nucleotide sequence ID" value="NZ_FYEZ01000001.1"/>
</dbReference>
<evidence type="ECO:0008006" key="3">
    <source>
        <dbReference type="Google" id="ProtNLM"/>
    </source>
</evidence>
<name>A0A212TEV0_9MICO</name>
<dbReference type="Proteomes" id="UP000198122">
    <property type="component" value="Unassembled WGS sequence"/>
</dbReference>
<evidence type="ECO:0000313" key="2">
    <source>
        <dbReference type="Proteomes" id="UP000198122"/>
    </source>
</evidence>
<gene>
    <name evidence="1" type="ORF">SAMN05445756_1140</name>
</gene>
<dbReference type="AlphaFoldDB" id="A0A212TEV0"/>
<dbReference type="NCBIfam" id="NF006168">
    <property type="entry name" value="PRK08309.1"/>
    <property type="match status" value="1"/>
</dbReference>
<organism evidence="1 2">
    <name type="scientific">Kytococcus aerolatus</name>
    <dbReference type="NCBI Taxonomy" id="592308"/>
    <lineage>
        <taxon>Bacteria</taxon>
        <taxon>Bacillati</taxon>
        <taxon>Actinomycetota</taxon>
        <taxon>Actinomycetes</taxon>
        <taxon>Micrococcales</taxon>
        <taxon>Kytococcaceae</taxon>
        <taxon>Kytococcus</taxon>
    </lineage>
</organism>
<dbReference type="EMBL" id="FYEZ01000001">
    <property type="protein sequence ID" value="SNC64577.1"/>
    <property type="molecule type" value="Genomic_DNA"/>
</dbReference>
<dbReference type="Gene3D" id="3.40.50.720">
    <property type="entry name" value="NAD(P)-binding Rossmann-like Domain"/>
    <property type="match status" value="1"/>
</dbReference>
<accession>A0A212TEV0</accession>
<reference evidence="1 2" key="1">
    <citation type="submission" date="2017-06" db="EMBL/GenBank/DDBJ databases">
        <authorList>
            <person name="Kim H.J."/>
            <person name="Triplett B.A."/>
        </authorList>
    </citation>
    <scope>NUCLEOTIDE SEQUENCE [LARGE SCALE GENOMIC DNA]</scope>
    <source>
        <strain evidence="1 2">DSM 22179</strain>
    </source>
</reference>
<evidence type="ECO:0000313" key="1">
    <source>
        <dbReference type="EMBL" id="SNC64577.1"/>
    </source>
</evidence>
<protein>
    <recommendedName>
        <fullName evidence="3">Short chain dehydrogenase</fullName>
    </recommendedName>
</protein>
<proteinExistence type="predicted"/>
<dbReference type="OrthoDB" id="4335506at2"/>
<dbReference type="InterPro" id="IPR036291">
    <property type="entry name" value="NAD(P)-bd_dom_sf"/>
</dbReference>
<dbReference type="SUPFAM" id="SSF51735">
    <property type="entry name" value="NAD(P)-binding Rossmann-fold domains"/>
    <property type="match status" value="1"/>
</dbReference>
<keyword evidence="2" id="KW-1185">Reference proteome</keyword>
<sequence length="175" mass="18550">MTRAARPQRLLVVGGTGMLLGTVEGLLADGHELWVLARRAPALEHPRLHPLVADYGDAAALDDTLTAVTQEDGPFDGAVVWAHSSAPHAPEVVARHISGPFLHVLGSATADPSRPHPTPGWAGTDYRTAVLGFVREAGRSRWLTNPEIAAGVLEAWRTGAARTVVGTVEPWSARP</sequence>